<dbReference type="InterPro" id="IPR006603">
    <property type="entry name" value="PQ-loop_rpt"/>
</dbReference>
<evidence type="ECO:0000256" key="2">
    <source>
        <dbReference type="ARBA" id="ARBA00022692"/>
    </source>
</evidence>
<accession>A0A0R7K3S4</accession>
<reference evidence="6" key="1">
    <citation type="submission" date="2014-11" db="EMBL/GenBank/DDBJ databases">
        <authorList>
            <person name="Tripathy S."/>
        </authorList>
    </citation>
    <scope>NUCLEOTIDE SEQUENCE</scope>
</reference>
<feature type="transmembrane region" description="Helical" evidence="5">
    <location>
        <begin position="37"/>
        <end position="55"/>
    </location>
</feature>
<evidence type="ECO:0000256" key="3">
    <source>
        <dbReference type="ARBA" id="ARBA00022989"/>
    </source>
</evidence>
<dbReference type="AlphaFoldDB" id="A0A0R7K3S4"/>
<evidence type="ECO:0000256" key="4">
    <source>
        <dbReference type="ARBA" id="ARBA00023136"/>
    </source>
</evidence>
<dbReference type="Pfam" id="PF04193">
    <property type="entry name" value="PQ-loop"/>
    <property type="match status" value="1"/>
</dbReference>
<organism evidence="6">
    <name type="scientific">uncultured Poseidoniia archaeon</name>
    <dbReference type="NCBI Taxonomy" id="1697135"/>
    <lineage>
        <taxon>Archaea</taxon>
        <taxon>Methanobacteriati</taxon>
        <taxon>Thermoplasmatota</taxon>
        <taxon>Candidatus Poseidoniia</taxon>
        <taxon>environmental samples</taxon>
    </lineage>
</organism>
<dbReference type="EMBL" id="KP211915">
    <property type="protein sequence ID" value="AKQ06037.1"/>
    <property type="molecule type" value="Genomic_DNA"/>
</dbReference>
<comment type="subcellular location">
    <subcellularLocation>
        <location evidence="1">Membrane</location>
        <topology evidence="1">Multi-pass membrane protein</topology>
    </subcellularLocation>
</comment>
<evidence type="ECO:0000256" key="1">
    <source>
        <dbReference type="ARBA" id="ARBA00004141"/>
    </source>
</evidence>
<sequence length="104" mass="11675">MSNILVELLGIIAGTLGVIAWVPQLNEVWKQKKHEGISLPTLYLICTALLLWLVYGFIIGSIAIIISNLAALYCILIIIFGVNKLRKTDAYLFFTKIWVSLIQK</sequence>
<evidence type="ECO:0000256" key="5">
    <source>
        <dbReference type="SAM" id="Phobius"/>
    </source>
</evidence>
<keyword evidence="4 5" id="KW-0472">Membrane</keyword>
<keyword evidence="3 5" id="KW-1133">Transmembrane helix</keyword>
<keyword evidence="2 5" id="KW-0812">Transmembrane</keyword>
<evidence type="ECO:0008006" key="7">
    <source>
        <dbReference type="Google" id="ProtNLM"/>
    </source>
</evidence>
<dbReference type="Gene3D" id="1.20.1280.290">
    <property type="match status" value="1"/>
</dbReference>
<name>A0A0R7K3S4_9ARCH</name>
<dbReference type="GO" id="GO:0016020">
    <property type="term" value="C:membrane"/>
    <property type="evidence" value="ECO:0007669"/>
    <property type="project" value="UniProtKB-SubCell"/>
</dbReference>
<reference evidence="6" key="2">
    <citation type="journal article" date="2015" name="ISME J.">
        <title>A new class of marine Euryarchaeota group II from the Mediterranean deep chlorophyll maximum.</title>
        <authorList>
            <person name="Martin-Cuadrado A.B."/>
            <person name="Garcia-Heredia I."/>
            <person name="Molto A.G."/>
            <person name="Lopez-Ubeda R."/>
            <person name="Kimes N."/>
            <person name="Lopez-Garcia P."/>
            <person name="Moreira D."/>
            <person name="Rodriguez-Valera F."/>
        </authorList>
    </citation>
    <scope>NUCLEOTIDE SEQUENCE</scope>
</reference>
<proteinExistence type="predicted"/>
<feature type="transmembrane region" description="Helical" evidence="5">
    <location>
        <begin position="6"/>
        <end position="25"/>
    </location>
</feature>
<protein>
    <recommendedName>
        <fullName evidence="7">MtN3 and saliva related transmembrane protein</fullName>
    </recommendedName>
</protein>
<evidence type="ECO:0000313" key="6">
    <source>
        <dbReference type="EMBL" id="AKQ06037.1"/>
    </source>
</evidence>
<feature type="transmembrane region" description="Helical" evidence="5">
    <location>
        <begin position="61"/>
        <end position="82"/>
    </location>
</feature>